<dbReference type="Pfam" id="PF00436">
    <property type="entry name" value="SSB"/>
    <property type="match status" value="1"/>
</dbReference>
<dbReference type="GO" id="GO:0003697">
    <property type="term" value="F:single-stranded DNA binding"/>
    <property type="evidence" value="ECO:0007669"/>
    <property type="project" value="InterPro"/>
</dbReference>
<feature type="region of interest" description="Disordered" evidence="3">
    <location>
        <begin position="110"/>
        <end position="139"/>
    </location>
</feature>
<dbReference type="AlphaFoldDB" id="A0A829H309"/>
<dbReference type="Gene3D" id="2.40.50.140">
    <property type="entry name" value="Nucleic acid-binding proteins"/>
    <property type="match status" value="1"/>
</dbReference>
<dbReference type="InterPro" id="IPR012340">
    <property type="entry name" value="NA-bd_OB-fold"/>
</dbReference>
<sequence>MEDINSVQLSGTVIADVKHRQNQDFLTASTYLECVRDHQDHTKKINVPVKLYNETAADFVKNVKLGDRVLITGRFDASVFSEAPGQSTTRYFIMAASFVKIVKEAAPVVDDQLTNPPKAANDTPTESSNYSNVLPGGFK</sequence>
<accession>A0A829H309</accession>
<proteinExistence type="predicted"/>
<evidence type="ECO:0000313" key="5">
    <source>
        <dbReference type="Proteomes" id="UP000014244"/>
    </source>
</evidence>
<dbReference type="InterPro" id="IPR000424">
    <property type="entry name" value="Primosome_PriB/ssb"/>
</dbReference>
<name>A0A829H309_LACPA</name>
<dbReference type="EMBL" id="ANKE01000790">
    <property type="protein sequence ID" value="EPC69906.1"/>
    <property type="molecule type" value="Genomic_DNA"/>
</dbReference>
<dbReference type="PROSITE" id="PS50935">
    <property type="entry name" value="SSB"/>
    <property type="match status" value="1"/>
</dbReference>
<dbReference type="SUPFAM" id="SSF50249">
    <property type="entry name" value="Nucleic acid-binding proteins"/>
    <property type="match status" value="1"/>
</dbReference>
<reference evidence="4 5" key="1">
    <citation type="journal article" date="2013" name="PLoS ONE">
        <title>Lactobacillus paracasei comparative genomics: towards species pan-genome definition and exploitation of diversity.</title>
        <authorList>
            <person name="Smokvina T."/>
            <person name="Wels M."/>
            <person name="Polka J."/>
            <person name="Chervaux C."/>
            <person name="Brisse S."/>
            <person name="Boekhorst J."/>
            <person name="van Hylckama Vlieg J.E."/>
            <person name="Siezen R.J."/>
        </authorList>
    </citation>
    <scope>NUCLEOTIDE SEQUENCE [LARGE SCALE GENOMIC DNA]</scope>
    <source>
        <strain evidence="4 5">Lpp41</strain>
    </source>
</reference>
<evidence type="ECO:0000256" key="3">
    <source>
        <dbReference type="SAM" id="MobiDB-lite"/>
    </source>
</evidence>
<feature type="compositionally biased region" description="Polar residues" evidence="3">
    <location>
        <begin position="122"/>
        <end position="132"/>
    </location>
</feature>
<dbReference type="Proteomes" id="UP000014244">
    <property type="component" value="Unassembled WGS sequence"/>
</dbReference>
<comment type="caution">
    <text evidence="4">The sequence shown here is derived from an EMBL/GenBank/DDBJ whole genome shotgun (WGS) entry which is preliminary data.</text>
</comment>
<gene>
    <name evidence="4" type="ORF">Lpp41_16375</name>
</gene>
<evidence type="ECO:0000256" key="1">
    <source>
        <dbReference type="ARBA" id="ARBA00023125"/>
    </source>
</evidence>
<protein>
    <submittedName>
        <fullName evidence="4">Single-strand binding protein family</fullName>
    </submittedName>
</protein>
<evidence type="ECO:0000256" key="2">
    <source>
        <dbReference type="PROSITE-ProRule" id="PRU00252"/>
    </source>
</evidence>
<keyword evidence="1 2" id="KW-0238">DNA-binding</keyword>
<organism evidence="4 5">
    <name type="scientific">Lacticaseibacillus paracasei subsp. paracasei Lpp41</name>
    <dbReference type="NCBI Taxonomy" id="1256208"/>
    <lineage>
        <taxon>Bacteria</taxon>
        <taxon>Bacillati</taxon>
        <taxon>Bacillota</taxon>
        <taxon>Bacilli</taxon>
        <taxon>Lactobacillales</taxon>
        <taxon>Lactobacillaceae</taxon>
        <taxon>Lacticaseibacillus</taxon>
    </lineage>
</organism>
<evidence type="ECO:0000313" key="4">
    <source>
        <dbReference type="EMBL" id="EPC69906.1"/>
    </source>
</evidence>